<keyword evidence="3" id="KW-0804">Transcription</keyword>
<dbReference type="PANTHER" id="PTHR43280:SF31">
    <property type="entry name" value="TRANSCRIPTIONAL REGULATORY PROTEIN"/>
    <property type="match status" value="1"/>
</dbReference>
<dbReference type="SUPFAM" id="SSF46689">
    <property type="entry name" value="Homeodomain-like"/>
    <property type="match status" value="1"/>
</dbReference>
<gene>
    <name evidence="5" type="ORF">SMALB_3403</name>
</gene>
<dbReference type="SMART" id="SM00342">
    <property type="entry name" value="HTH_ARAC"/>
    <property type="match status" value="1"/>
</dbReference>
<keyword evidence="2" id="KW-0238">DNA-binding</keyword>
<protein>
    <submittedName>
        <fullName evidence="5">AraC-family transcriptional regulator</fullName>
    </submittedName>
</protein>
<feature type="domain" description="HTH araC/xylS-type" evidence="4">
    <location>
        <begin position="69"/>
        <end position="170"/>
    </location>
</feature>
<evidence type="ECO:0000256" key="1">
    <source>
        <dbReference type="ARBA" id="ARBA00023015"/>
    </source>
</evidence>
<dbReference type="Gene3D" id="1.10.10.60">
    <property type="entry name" value="Homeodomain-like"/>
    <property type="match status" value="1"/>
</dbReference>
<dbReference type="PROSITE" id="PS00041">
    <property type="entry name" value="HTH_ARAC_FAMILY_1"/>
    <property type="match status" value="1"/>
</dbReference>
<dbReference type="AlphaFoldDB" id="A0A7X6AXV1"/>
<dbReference type="GO" id="GO:0003700">
    <property type="term" value="F:DNA-binding transcription factor activity"/>
    <property type="evidence" value="ECO:0007669"/>
    <property type="project" value="InterPro"/>
</dbReference>
<evidence type="ECO:0000313" key="5">
    <source>
        <dbReference type="EMBL" id="NIY65407.1"/>
    </source>
</evidence>
<name>A0A7X6AXV1_STRMQ</name>
<organism evidence="5 6">
    <name type="scientific">Streptomyces malaysiensis</name>
    <dbReference type="NCBI Taxonomy" id="92644"/>
    <lineage>
        <taxon>Bacteria</taxon>
        <taxon>Bacillati</taxon>
        <taxon>Actinomycetota</taxon>
        <taxon>Actinomycetes</taxon>
        <taxon>Kitasatosporales</taxon>
        <taxon>Streptomycetaceae</taxon>
        <taxon>Streptomyces</taxon>
        <taxon>Streptomyces violaceusniger group</taxon>
    </lineage>
</organism>
<sequence length="172" mass="19649">MRRIPGRAGFGALIAQFLTRLAADTSSYQPSDGLRLGTILVDLLSALLAHFSEADNRSSTETHRQALKTQIRIFIQQNLQDPQLTPQMIAAAHHISISYLHRLFQDEERTVASSVRQQRLERARRDLTDPAMETTSIRVIATRWGFIRPADFTRAFRSAYGIPPKEYRYQTH</sequence>
<dbReference type="InterPro" id="IPR018060">
    <property type="entry name" value="HTH_AraC"/>
</dbReference>
<dbReference type="PANTHER" id="PTHR43280">
    <property type="entry name" value="ARAC-FAMILY TRANSCRIPTIONAL REGULATOR"/>
    <property type="match status" value="1"/>
</dbReference>
<keyword evidence="1" id="KW-0805">Transcription regulation</keyword>
<evidence type="ECO:0000256" key="3">
    <source>
        <dbReference type="ARBA" id="ARBA00023163"/>
    </source>
</evidence>
<evidence type="ECO:0000256" key="2">
    <source>
        <dbReference type="ARBA" id="ARBA00023125"/>
    </source>
</evidence>
<dbReference type="EMBL" id="JAALLH010000001">
    <property type="protein sequence ID" value="NIY65407.1"/>
    <property type="molecule type" value="Genomic_DNA"/>
</dbReference>
<dbReference type="Proteomes" id="UP000536624">
    <property type="component" value="Unassembled WGS sequence"/>
</dbReference>
<accession>A0A7X6AXV1</accession>
<dbReference type="PROSITE" id="PS01124">
    <property type="entry name" value="HTH_ARAC_FAMILY_2"/>
    <property type="match status" value="1"/>
</dbReference>
<evidence type="ECO:0000313" key="6">
    <source>
        <dbReference type="Proteomes" id="UP000536624"/>
    </source>
</evidence>
<dbReference type="InterPro" id="IPR009057">
    <property type="entry name" value="Homeodomain-like_sf"/>
</dbReference>
<dbReference type="Pfam" id="PF12833">
    <property type="entry name" value="HTH_18"/>
    <property type="match status" value="1"/>
</dbReference>
<proteinExistence type="predicted"/>
<dbReference type="GO" id="GO:0043565">
    <property type="term" value="F:sequence-specific DNA binding"/>
    <property type="evidence" value="ECO:0007669"/>
    <property type="project" value="InterPro"/>
</dbReference>
<comment type="caution">
    <text evidence="5">The sequence shown here is derived from an EMBL/GenBank/DDBJ whole genome shotgun (WGS) entry which is preliminary data.</text>
</comment>
<evidence type="ECO:0000259" key="4">
    <source>
        <dbReference type="PROSITE" id="PS01124"/>
    </source>
</evidence>
<reference evidence="5 6" key="1">
    <citation type="submission" date="2020-02" db="EMBL/GenBank/DDBJ databases">
        <title>Streptomyces malaysiensis DSM14702 (JHCC583434, PFL_A843) Genome sequencing and assembly.</title>
        <authorList>
            <person name="Samborskyy M."/>
        </authorList>
    </citation>
    <scope>NUCLEOTIDE SEQUENCE [LARGE SCALE GENOMIC DNA]</scope>
    <source>
        <strain evidence="5 6">DSM 14702</strain>
    </source>
</reference>
<dbReference type="InterPro" id="IPR018062">
    <property type="entry name" value="HTH_AraC-typ_CS"/>
</dbReference>